<dbReference type="Proteomes" id="UP000710385">
    <property type="component" value="Unassembled WGS sequence"/>
</dbReference>
<comment type="caution">
    <text evidence="2">The sequence shown here is derived from an EMBL/GenBank/DDBJ whole genome shotgun (WGS) entry which is preliminary data.</text>
</comment>
<feature type="chain" id="PRO_5037657508" evidence="1">
    <location>
        <begin position="21"/>
        <end position="381"/>
    </location>
</feature>
<dbReference type="AlphaFoldDB" id="A0A928TSB1"/>
<evidence type="ECO:0000313" key="3">
    <source>
        <dbReference type="Proteomes" id="UP000710385"/>
    </source>
</evidence>
<name>A0A928TSB1_UNCKA</name>
<keyword evidence="1" id="KW-0732">Signal</keyword>
<dbReference type="PROSITE" id="PS51257">
    <property type="entry name" value="PROKAR_LIPOPROTEIN"/>
    <property type="match status" value="1"/>
</dbReference>
<evidence type="ECO:0000256" key="1">
    <source>
        <dbReference type="SAM" id="SignalP"/>
    </source>
</evidence>
<gene>
    <name evidence="2" type="ORF">HS096_02350</name>
</gene>
<reference evidence="2" key="1">
    <citation type="submission" date="2020-05" db="EMBL/GenBank/DDBJ databases">
        <title>High-Quality Genomes of Partial-Nitritation/Anammox System by Hierarchical Clustering Based Hybrid Assembly.</title>
        <authorList>
            <person name="Liu L."/>
            <person name="Wang Y."/>
            <person name="Che Y."/>
            <person name="Chen Y."/>
            <person name="Xia Y."/>
            <person name="Luo R."/>
            <person name="Cheng S.H."/>
            <person name="Zheng C."/>
            <person name="Zhang T."/>
        </authorList>
    </citation>
    <scope>NUCLEOTIDE SEQUENCE</scope>
    <source>
        <strain evidence="2">H1_PAT1</strain>
    </source>
</reference>
<proteinExistence type="predicted"/>
<sequence>MKRLFFILVISALLGQGCFAVTGTVPSVESDAPAPEGFAAFRKGFGFIPGPSPFARPDSASLPNIVWKERPPAVSNEVTVLRQAPTIPGALLLQNLTTALRIPAGTLEANPSVQGLTASWKDGSGFLWSYDASTGAVAFERMSGQGPLTVPSLPDDERIVNAAQAFFSSRGIGQQGWGEPTLAFSWNSWWFNESKNGTCMTQASVAAIASIAREELPVPSGTPQLPLRSHAACVKEEFPNMQTVEFHLTKDAQDVFDRMGARITGARAFVRASDMSVIRGWFLLNQDVERSNYPAITSEDLTAQLLLGGIGGFGELPRNASVEFTKFETGLYAHQASADGIPRTFYLPAIRALGSITTENASDSFAVIVPLVREDQYTRTE</sequence>
<evidence type="ECO:0000313" key="2">
    <source>
        <dbReference type="EMBL" id="MBE7525209.1"/>
    </source>
</evidence>
<accession>A0A928TSB1</accession>
<organism evidence="2 3">
    <name type="scientific">candidate division WWE3 bacterium</name>
    <dbReference type="NCBI Taxonomy" id="2053526"/>
    <lineage>
        <taxon>Bacteria</taxon>
        <taxon>Katanobacteria</taxon>
    </lineage>
</organism>
<feature type="signal peptide" evidence="1">
    <location>
        <begin position="1"/>
        <end position="20"/>
    </location>
</feature>
<dbReference type="EMBL" id="JABTTY010000001">
    <property type="protein sequence ID" value="MBE7525209.1"/>
    <property type="molecule type" value="Genomic_DNA"/>
</dbReference>
<protein>
    <submittedName>
        <fullName evidence="2">Uncharacterized protein</fullName>
    </submittedName>
</protein>